<dbReference type="AlphaFoldDB" id="A0A9X3S8Y4"/>
<dbReference type="RefSeq" id="WP_270043772.1">
    <property type="nucleotide sequence ID" value="NZ_JAPDOD010000035.1"/>
</dbReference>
<dbReference type="Pfam" id="PF01206">
    <property type="entry name" value="TusA"/>
    <property type="match status" value="1"/>
</dbReference>
<keyword evidence="3" id="KW-1185">Reference proteome</keyword>
<evidence type="ECO:0000313" key="3">
    <source>
        <dbReference type="Proteomes" id="UP001149140"/>
    </source>
</evidence>
<proteinExistence type="predicted"/>
<evidence type="ECO:0000313" key="2">
    <source>
        <dbReference type="EMBL" id="MDA0164518.1"/>
    </source>
</evidence>
<dbReference type="EMBL" id="JAPDOD010000035">
    <property type="protein sequence ID" value="MDA0164518.1"/>
    <property type="molecule type" value="Genomic_DNA"/>
</dbReference>
<comment type="caution">
    <text evidence="2">The sequence shown here is derived from an EMBL/GenBank/DDBJ whole genome shotgun (WGS) entry which is preliminary data.</text>
</comment>
<name>A0A9X3S8Y4_9ACTN</name>
<dbReference type="InterPro" id="IPR036868">
    <property type="entry name" value="TusA-like_sf"/>
</dbReference>
<dbReference type="CDD" id="cd00291">
    <property type="entry name" value="SirA_YedF_YeeD"/>
    <property type="match status" value="1"/>
</dbReference>
<gene>
    <name evidence="2" type="ORF">OM076_29880</name>
</gene>
<accession>A0A9X3S8Y4</accession>
<feature type="domain" description="UPF0033" evidence="1">
    <location>
        <begin position="5"/>
        <end position="68"/>
    </location>
</feature>
<organism evidence="2 3">
    <name type="scientific">Solirubrobacter ginsenosidimutans</name>
    <dbReference type="NCBI Taxonomy" id="490573"/>
    <lineage>
        <taxon>Bacteria</taxon>
        <taxon>Bacillati</taxon>
        <taxon>Actinomycetota</taxon>
        <taxon>Thermoleophilia</taxon>
        <taxon>Solirubrobacterales</taxon>
        <taxon>Solirubrobacteraceae</taxon>
        <taxon>Solirubrobacter</taxon>
    </lineage>
</organism>
<dbReference type="SUPFAM" id="SSF64307">
    <property type="entry name" value="SirA-like"/>
    <property type="match status" value="1"/>
</dbReference>
<protein>
    <submittedName>
        <fullName evidence="2">Sulfurtransferase TusA family protein</fullName>
    </submittedName>
</protein>
<evidence type="ECO:0000259" key="1">
    <source>
        <dbReference type="Pfam" id="PF01206"/>
    </source>
</evidence>
<dbReference type="Gene3D" id="3.30.110.40">
    <property type="entry name" value="TusA-like domain"/>
    <property type="match status" value="1"/>
</dbReference>
<sequence length="75" mass="7968">MSELVDARGLRCPLPLVRARVALAALGPSESLVVLATDPEAPIDLAALASDVSRSFVAERVEDGWRFVLGPVQNL</sequence>
<reference evidence="2" key="1">
    <citation type="submission" date="2022-10" db="EMBL/GenBank/DDBJ databases">
        <title>The WGS of Solirubrobacter ginsenosidimutans DSM 21036.</title>
        <authorList>
            <person name="Jiang Z."/>
        </authorList>
    </citation>
    <scope>NUCLEOTIDE SEQUENCE</scope>
    <source>
        <strain evidence="2">DSM 21036</strain>
    </source>
</reference>
<dbReference type="Proteomes" id="UP001149140">
    <property type="component" value="Unassembled WGS sequence"/>
</dbReference>
<dbReference type="InterPro" id="IPR001455">
    <property type="entry name" value="TusA-like"/>
</dbReference>